<evidence type="ECO:0000256" key="1">
    <source>
        <dbReference type="ARBA" id="ARBA00004651"/>
    </source>
</evidence>
<dbReference type="InterPro" id="IPR002797">
    <property type="entry name" value="Polysacc_synth"/>
</dbReference>
<dbReference type="GO" id="GO:0005886">
    <property type="term" value="C:plasma membrane"/>
    <property type="evidence" value="ECO:0007669"/>
    <property type="project" value="UniProtKB-SubCell"/>
</dbReference>
<feature type="transmembrane region" description="Helical" evidence="6">
    <location>
        <begin position="152"/>
        <end position="172"/>
    </location>
</feature>
<dbReference type="Proteomes" id="UP000267921">
    <property type="component" value="Unassembled WGS sequence"/>
</dbReference>
<reference evidence="8 12" key="3">
    <citation type="submission" date="2018-10" db="EMBL/GenBank/DDBJ databases">
        <title>Cultivation of a novel Methanohalophilus strain from Kebrit Deep of the Red Sea and a genomic comparison of members of the genus Methanohalophilus.</title>
        <authorList>
            <person name="Guan Y."/>
            <person name="Ngugi D.K."/>
            <person name="Stingl U."/>
        </authorList>
    </citation>
    <scope>NUCLEOTIDE SEQUENCE [LARGE SCALE GENOMIC DNA]</scope>
    <source>
        <strain evidence="8 12">DSM 3094</strain>
    </source>
</reference>
<feature type="transmembrane region" description="Helical" evidence="6">
    <location>
        <begin position="297"/>
        <end position="317"/>
    </location>
</feature>
<feature type="transmembrane region" description="Helical" evidence="6">
    <location>
        <begin position="43"/>
        <end position="62"/>
    </location>
</feature>
<evidence type="ECO:0000313" key="7">
    <source>
        <dbReference type="EMBL" id="APH38561.1"/>
    </source>
</evidence>
<sequence>MTQYHLFVRRVGLVGLTQLVVGLQGLILLPILTKNLSIENYGIWAQIMVTIGIVPQIALFGLPFTMVRYIPAIENKNDLQETFYSIFSIVISSTIFSSIMLYLFSEKIANILFEGNLLVAQILVVIVFFECLILFFINYLRAKQYIKKYSTIMLAKTVLVILIVGYFVFSGYGITGAVYGLLLIDIILFLILTILIYNDVGFAVPHFHNMKEYLYFGIPTVPNNLSSWVVNSSDRYVIGILLGASSVGYYSPGYALGGMVRMFVSPLTFLLPSILSENYDKKQIVNVKNILGYSFKYFMVVAIPATFGLSLLSKPLLTILSTPEIAEKGYFITPFICASMLLFGGRAITGQIIILEKQTHIGGKIWTIAAILNLVLNFLLVPYVGIIGAAFTTLLAFGFSFLITFIYSNKMLPFDMSLQPILKSLFSSSVMAIPIIIYEPTGLHNILMIIAFCAAIYFALMYALKTFREEEILFFKSLMHHR</sequence>
<feature type="transmembrane region" description="Helical" evidence="6">
    <location>
        <begin position="178"/>
        <end position="197"/>
    </location>
</feature>
<evidence type="ECO:0000313" key="11">
    <source>
        <dbReference type="Proteomes" id="UP000198669"/>
    </source>
</evidence>
<feature type="transmembrane region" description="Helical" evidence="6">
    <location>
        <begin position="329"/>
        <end position="349"/>
    </location>
</feature>
<dbReference type="AlphaFoldDB" id="A0A1L3Q189"/>
<keyword evidence="4 6" id="KW-1133">Transmembrane helix</keyword>
<keyword evidence="10" id="KW-1185">Reference proteome</keyword>
<reference evidence="9 11" key="2">
    <citation type="submission" date="2016-10" db="EMBL/GenBank/DDBJ databases">
        <authorList>
            <person name="de Groot N.N."/>
        </authorList>
    </citation>
    <scope>NUCLEOTIDE SEQUENCE [LARGE SCALE GENOMIC DNA]</scope>
    <source>
        <strain evidence="9 11">Z-7982</strain>
    </source>
</reference>
<proteinExistence type="predicted"/>
<dbReference type="EMBL" id="CP017921">
    <property type="protein sequence ID" value="APH38561.1"/>
    <property type="molecule type" value="Genomic_DNA"/>
</dbReference>
<dbReference type="EMBL" id="RJJG01000005">
    <property type="protein sequence ID" value="RNI08444.1"/>
    <property type="molecule type" value="Genomic_DNA"/>
</dbReference>
<dbReference type="KEGG" id="mhaz:BHR79_03015"/>
<evidence type="ECO:0000256" key="2">
    <source>
        <dbReference type="ARBA" id="ARBA00022475"/>
    </source>
</evidence>
<dbReference type="EMBL" id="FNMU01000001">
    <property type="protein sequence ID" value="SDW14455.1"/>
    <property type="molecule type" value="Genomic_DNA"/>
</dbReference>
<feature type="transmembrane region" description="Helical" evidence="6">
    <location>
        <begin position="361"/>
        <end position="380"/>
    </location>
</feature>
<dbReference type="Proteomes" id="UP000198669">
    <property type="component" value="Unassembled WGS sequence"/>
</dbReference>
<feature type="transmembrane region" description="Helical" evidence="6">
    <location>
        <begin position="83"/>
        <end position="105"/>
    </location>
</feature>
<dbReference type="Proteomes" id="UP000186879">
    <property type="component" value="Chromosome"/>
</dbReference>
<gene>
    <name evidence="7" type="ORF">BHR79_03015</name>
    <name evidence="8" type="ORF">EFE40_07855</name>
    <name evidence="9" type="ORF">SAMN04515625_0434</name>
</gene>
<organism evidence="7 10">
    <name type="scientific">Methanohalophilus halophilus</name>
    <dbReference type="NCBI Taxonomy" id="2177"/>
    <lineage>
        <taxon>Archaea</taxon>
        <taxon>Methanobacteriati</taxon>
        <taxon>Methanobacteriota</taxon>
        <taxon>Stenosarchaea group</taxon>
        <taxon>Methanomicrobia</taxon>
        <taxon>Methanosarcinales</taxon>
        <taxon>Methanosarcinaceae</taxon>
        <taxon>Methanohalophilus</taxon>
    </lineage>
</organism>
<keyword evidence="3 6" id="KW-0812">Transmembrane</keyword>
<evidence type="ECO:0000313" key="9">
    <source>
        <dbReference type="EMBL" id="SDW14455.1"/>
    </source>
</evidence>
<dbReference type="RefSeq" id="WP_072561012.1">
    <property type="nucleotide sequence ID" value="NZ_CP017921.1"/>
</dbReference>
<accession>A0A1L3Q189</accession>
<dbReference type="PANTHER" id="PTHR30250">
    <property type="entry name" value="PST FAMILY PREDICTED COLANIC ACID TRANSPORTER"/>
    <property type="match status" value="1"/>
</dbReference>
<dbReference type="GeneID" id="30582699"/>
<comment type="subcellular location">
    <subcellularLocation>
        <location evidence="1">Cell membrane</location>
        <topology evidence="1">Multi-pass membrane protein</topology>
    </subcellularLocation>
</comment>
<dbReference type="PANTHER" id="PTHR30250:SF11">
    <property type="entry name" value="O-ANTIGEN TRANSPORTER-RELATED"/>
    <property type="match status" value="1"/>
</dbReference>
<dbReference type="OrthoDB" id="112053at2157"/>
<protein>
    <submittedName>
        <fullName evidence="8">Flippase</fullName>
    </submittedName>
    <submittedName>
        <fullName evidence="9">Membrane protein involved in the export of O-antigen and teichoic acid</fullName>
    </submittedName>
    <submittedName>
        <fullName evidence="7">Polysaccharide biosynthesis protein</fullName>
    </submittedName>
</protein>
<feature type="transmembrane region" description="Helical" evidence="6">
    <location>
        <begin position="443"/>
        <end position="464"/>
    </location>
</feature>
<feature type="transmembrane region" description="Helical" evidence="6">
    <location>
        <begin position="117"/>
        <end position="140"/>
    </location>
</feature>
<evidence type="ECO:0000256" key="5">
    <source>
        <dbReference type="ARBA" id="ARBA00023136"/>
    </source>
</evidence>
<keyword evidence="2" id="KW-1003">Cell membrane</keyword>
<feature type="transmembrane region" description="Helical" evidence="6">
    <location>
        <begin position="420"/>
        <end position="437"/>
    </location>
</feature>
<keyword evidence="5 6" id="KW-0472">Membrane</keyword>
<evidence type="ECO:0000256" key="6">
    <source>
        <dbReference type="SAM" id="Phobius"/>
    </source>
</evidence>
<reference evidence="7 10" key="1">
    <citation type="submission" date="2016-10" db="EMBL/GenBank/DDBJ databases">
        <title>Methanohalophilus halophilus.</title>
        <authorList>
            <person name="L'haridon S."/>
        </authorList>
    </citation>
    <scope>NUCLEOTIDE SEQUENCE [LARGE SCALE GENOMIC DNA]</scope>
    <source>
        <strain evidence="7 10">Z-7982</strain>
    </source>
</reference>
<dbReference type="Pfam" id="PF01943">
    <property type="entry name" value="Polysacc_synt"/>
    <property type="match status" value="1"/>
</dbReference>
<dbReference type="InterPro" id="IPR050833">
    <property type="entry name" value="Poly_Biosynth_Transport"/>
</dbReference>
<name>A0A1L3Q189_9EURY</name>
<evidence type="ECO:0000313" key="8">
    <source>
        <dbReference type="EMBL" id="RNI08444.1"/>
    </source>
</evidence>
<evidence type="ECO:0000256" key="3">
    <source>
        <dbReference type="ARBA" id="ARBA00022692"/>
    </source>
</evidence>
<evidence type="ECO:0000313" key="10">
    <source>
        <dbReference type="Proteomes" id="UP000186879"/>
    </source>
</evidence>
<evidence type="ECO:0000313" key="12">
    <source>
        <dbReference type="Proteomes" id="UP000267921"/>
    </source>
</evidence>
<feature type="transmembrane region" description="Helical" evidence="6">
    <location>
        <begin position="386"/>
        <end position="408"/>
    </location>
</feature>
<feature type="transmembrane region" description="Helical" evidence="6">
    <location>
        <begin position="12"/>
        <end position="31"/>
    </location>
</feature>
<dbReference type="STRING" id="2177.BHR79_03015"/>
<evidence type="ECO:0000256" key="4">
    <source>
        <dbReference type="ARBA" id="ARBA00022989"/>
    </source>
</evidence>